<feature type="signal peptide" evidence="4">
    <location>
        <begin position="1"/>
        <end position="26"/>
    </location>
</feature>
<reference evidence="6" key="1">
    <citation type="journal article" date="2014" name="Int. J. Syst. Evol. Microbiol.">
        <title>Complete genome sequence of Corynebacterium casei LMG S-19264T (=DSM 44701T), isolated from a smear-ripened cheese.</title>
        <authorList>
            <consortium name="US DOE Joint Genome Institute (JGI-PGF)"/>
            <person name="Walter F."/>
            <person name="Albersmeier A."/>
            <person name="Kalinowski J."/>
            <person name="Ruckert C."/>
        </authorList>
    </citation>
    <scope>NUCLEOTIDE SEQUENCE</scope>
    <source>
        <strain evidence="6">CCM 7897</strain>
    </source>
</reference>
<dbReference type="PANTHER" id="PTHR30483:SF6">
    <property type="entry name" value="PERIPLASMIC BINDING PROTEIN OF ABC TRANSPORTER FOR NATURAL AMINO ACIDS"/>
    <property type="match status" value="1"/>
</dbReference>
<keyword evidence="7" id="KW-1185">Reference proteome</keyword>
<dbReference type="Proteomes" id="UP000606044">
    <property type="component" value="Unassembled WGS sequence"/>
</dbReference>
<keyword evidence="2 4" id="KW-0732">Signal</keyword>
<gene>
    <name evidence="6" type="ORF">GCM10007301_57370</name>
</gene>
<dbReference type="AlphaFoldDB" id="A0A917CLD2"/>
<proteinExistence type="inferred from homology"/>
<dbReference type="InterPro" id="IPR028082">
    <property type="entry name" value="Peripla_BP_I"/>
</dbReference>
<evidence type="ECO:0000256" key="2">
    <source>
        <dbReference type="ARBA" id="ARBA00022729"/>
    </source>
</evidence>
<dbReference type="CDD" id="cd06327">
    <property type="entry name" value="PBP1_SBP-like"/>
    <property type="match status" value="1"/>
</dbReference>
<name>A0A917CLD2_9HYPH</name>
<evidence type="ECO:0000313" key="6">
    <source>
        <dbReference type="EMBL" id="GGF90009.1"/>
    </source>
</evidence>
<evidence type="ECO:0000256" key="4">
    <source>
        <dbReference type="SAM" id="SignalP"/>
    </source>
</evidence>
<comment type="similarity">
    <text evidence="1">Belongs to the leucine-binding protein family.</text>
</comment>
<dbReference type="InterPro" id="IPR028081">
    <property type="entry name" value="Leu-bd"/>
</dbReference>
<dbReference type="PANTHER" id="PTHR30483">
    <property type="entry name" value="LEUCINE-SPECIFIC-BINDING PROTEIN"/>
    <property type="match status" value="1"/>
</dbReference>
<evidence type="ECO:0000256" key="3">
    <source>
        <dbReference type="ARBA" id="ARBA00022970"/>
    </source>
</evidence>
<keyword evidence="3" id="KW-0029">Amino-acid transport</keyword>
<accession>A0A917CLD2</accession>
<dbReference type="Gene3D" id="3.40.50.2300">
    <property type="match status" value="2"/>
</dbReference>
<dbReference type="GO" id="GO:0006865">
    <property type="term" value="P:amino acid transport"/>
    <property type="evidence" value="ECO:0007669"/>
    <property type="project" value="UniProtKB-KW"/>
</dbReference>
<evidence type="ECO:0000313" key="7">
    <source>
        <dbReference type="Proteomes" id="UP000606044"/>
    </source>
</evidence>
<comment type="caution">
    <text evidence="6">The sequence shown here is derived from an EMBL/GenBank/DDBJ whole genome shotgun (WGS) entry which is preliminary data.</text>
</comment>
<evidence type="ECO:0000256" key="1">
    <source>
        <dbReference type="ARBA" id="ARBA00010062"/>
    </source>
</evidence>
<evidence type="ECO:0000259" key="5">
    <source>
        <dbReference type="Pfam" id="PF13458"/>
    </source>
</evidence>
<dbReference type="RefSeq" id="WP_188584319.1">
    <property type="nucleotide sequence ID" value="NZ_BMCT01000017.1"/>
</dbReference>
<keyword evidence="3" id="KW-0813">Transport</keyword>
<organism evidence="6 7">
    <name type="scientific">Azorhizobium oxalatiphilum</name>
    <dbReference type="NCBI Taxonomy" id="980631"/>
    <lineage>
        <taxon>Bacteria</taxon>
        <taxon>Pseudomonadati</taxon>
        <taxon>Pseudomonadota</taxon>
        <taxon>Alphaproteobacteria</taxon>
        <taxon>Hyphomicrobiales</taxon>
        <taxon>Xanthobacteraceae</taxon>
        <taxon>Azorhizobium</taxon>
    </lineage>
</organism>
<dbReference type="InterPro" id="IPR051010">
    <property type="entry name" value="BCAA_transport"/>
</dbReference>
<feature type="chain" id="PRO_5037665055" evidence="4">
    <location>
        <begin position="27"/>
        <end position="403"/>
    </location>
</feature>
<reference evidence="6" key="2">
    <citation type="submission" date="2020-09" db="EMBL/GenBank/DDBJ databases">
        <authorList>
            <person name="Sun Q."/>
            <person name="Sedlacek I."/>
        </authorList>
    </citation>
    <scope>NUCLEOTIDE SEQUENCE</scope>
    <source>
        <strain evidence="6">CCM 7897</strain>
    </source>
</reference>
<dbReference type="SUPFAM" id="SSF53822">
    <property type="entry name" value="Periplasmic binding protein-like I"/>
    <property type="match status" value="1"/>
</dbReference>
<sequence>MKLGTLVCAASIAATAVLGSASGALAQDGQGLKLGVLNDLTGSFADIGGRGSIVAAQMAVDDFGGKVLGQPITIVSADSQNKPDVATTIARRWLDVENVDAILDPVPSSVAVAVQELVRDRKKMVIISTSGLADLTGKLCTKTSFQWAWDTSVQAKGTATTIARQGDKKWYFLTADVAFGHSLADETKAVVTANGGTVVGEARHPFVNTDFSSFLLQAQAASPDVIALANSGASTTNAVKQAIEFGIGTGKPRLVAMLAFVTDVKSLGLERSKGLMLTESFYWDLNDETRAWSKRFAERMNGQMPSMAQAGMYSGVSHYLEAIAAAGTKDAETVAAKMREIPINDFMIQNGKARSDGRIEHDFYLFEVKTPAESKGPWDLYKLVRRIPAAEITPPEGTTGCPN</sequence>
<protein>
    <submittedName>
        <fullName evidence="6">ABC transporter permease</fullName>
    </submittedName>
</protein>
<dbReference type="EMBL" id="BMCT01000017">
    <property type="protein sequence ID" value="GGF90009.1"/>
    <property type="molecule type" value="Genomic_DNA"/>
</dbReference>
<dbReference type="Pfam" id="PF13458">
    <property type="entry name" value="Peripla_BP_6"/>
    <property type="match status" value="1"/>
</dbReference>
<feature type="domain" description="Leucine-binding protein" evidence="5">
    <location>
        <begin position="32"/>
        <end position="369"/>
    </location>
</feature>